<dbReference type="GO" id="GO:0140563">
    <property type="term" value="F:UDP-D-xylose:beta-D-glucoside alpha-1,3-D-xylosyltransferase activity"/>
    <property type="evidence" value="ECO:0007669"/>
    <property type="project" value="UniProtKB-EC"/>
</dbReference>
<evidence type="ECO:0000256" key="10">
    <source>
        <dbReference type="ARBA" id="ARBA00038854"/>
    </source>
</evidence>
<evidence type="ECO:0000256" key="9">
    <source>
        <dbReference type="ARBA" id="ARBA00037301"/>
    </source>
</evidence>
<dbReference type="InterPro" id="IPR051993">
    <property type="entry name" value="Glycosyltransferase_8"/>
</dbReference>
<dbReference type="EMBL" id="HBHX01064241">
    <property type="protein sequence ID" value="CAE0144890.1"/>
    <property type="molecule type" value="Transcribed_RNA"/>
</dbReference>
<keyword evidence="5" id="KW-0735">Signal-anchor</keyword>
<evidence type="ECO:0000256" key="2">
    <source>
        <dbReference type="ARBA" id="ARBA00022676"/>
    </source>
</evidence>
<keyword evidence="2" id="KW-0328">Glycosyltransferase</keyword>
<evidence type="ECO:0000256" key="1">
    <source>
        <dbReference type="ARBA" id="ARBA00004606"/>
    </source>
</evidence>
<gene>
    <name evidence="12" type="ORF">HERI1096_LOCUS35562</name>
</gene>
<comment type="subcellular location">
    <subcellularLocation>
        <location evidence="1">Membrane</location>
        <topology evidence="1">Single-pass type II membrane protein</topology>
    </subcellularLocation>
</comment>
<reference evidence="12" key="1">
    <citation type="submission" date="2021-01" db="EMBL/GenBank/DDBJ databases">
        <authorList>
            <person name="Corre E."/>
            <person name="Pelletier E."/>
            <person name="Niang G."/>
            <person name="Scheremetjew M."/>
            <person name="Finn R."/>
            <person name="Kale V."/>
            <person name="Holt S."/>
            <person name="Cochrane G."/>
            <person name="Meng A."/>
            <person name="Brown T."/>
            <person name="Cohen L."/>
        </authorList>
    </citation>
    <scope>NUCLEOTIDE SEQUENCE</scope>
    <source>
        <strain evidence="12">CCMP281</strain>
    </source>
</reference>
<evidence type="ECO:0000256" key="5">
    <source>
        <dbReference type="ARBA" id="ARBA00022968"/>
    </source>
</evidence>
<evidence type="ECO:0000256" key="4">
    <source>
        <dbReference type="ARBA" id="ARBA00022692"/>
    </source>
</evidence>
<dbReference type="GO" id="GO:0016020">
    <property type="term" value="C:membrane"/>
    <property type="evidence" value="ECO:0007669"/>
    <property type="project" value="UniProtKB-SubCell"/>
</dbReference>
<evidence type="ECO:0000256" key="8">
    <source>
        <dbReference type="ARBA" id="ARBA00023180"/>
    </source>
</evidence>
<sequence length="386" mass="43878">MHQDDAYTNVVPRPVVHVILAVCRDAYSLLAMPAIRSVHFSTQRFSYDVEMHVIHDEADEARKLRRIWESAEAERLTRIRFDWREINSSTLRMMRLFRPCASARLQITRLFPRVKVGVYLDSDVFVNGDLSMLVSMALRFKKLQWAGFASEDGTHYTKGGTHGPYFGASGLNSGIFLFNATRWRRTGFDEFVRNYKGHMPLGDQDIINAYFRFHTAEVFVLPCVWNYRTDSQCYPNTPHELVGVYHGNRGAFARYDHRLRNGSIQQNNRLNLIARIEGFPIPTPPSPQNTTTSKPCLLVPVRRGARESSAVWRSTILPSVCAAAACALLAALCVWPKMHVGSWLGGLFAEWIISILPASHDTSQLRRSVGRAVSRRPGRDVTRTRV</sequence>
<accession>A0A7S3FFG1</accession>
<organism evidence="12">
    <name type="scientific">Haptolina ericina</name>
    <dbReference type="NCBI Taxonomy" id="156174"/>
    <lineage>
        <taxon>Eukaryota</taxon>
        <taxon>Haptista</taxon>
        <taxon>Haptophyta</taxon>
        <taxon>Prymnesiophyceae</taxon>
        <taxon>Prymnesiales</taxon>
        <taxon>Prymnesiaceae</taxon>
        <taxon>Haptolina</taxon>
    </lineage>
</organism>
<evidence type="ECO:0000256" key="3">
    <source>
        <dbReference type="ARBA" id="ARBA00022679"/>
    </source>
</evidence>
<name>A0A7S3FFG1_9EUKA</name>
<dbReference type="GO" id="GO:0016266">
    <property type="term" value="P:protein O-linked glycosylation via N-acetyl-galactosamine"/>
    <property type="evidence" value="ECO:0007669"/>
    <property type="project" value="TreeGrafter"/>
</dbReference>
<dbReference type="InterPro" id="IPR029044">
    <property type="entry name" value="Nucleotide-diphossugar_trans"/>
</dbReference>
<comment type="catalytic activity">
    <reaction evidence="11">
        <text>3-O-(beta-D-glucosyl)-L-seryl-[EGF-like domain protein] + UDP-alpha-D-xylose = 3-O-[alpha-D-xylosyl-(1-&gt;3)-beta-D-glucosyl]-L-seryl-[EGF-like domain protein] + UDP + H(+)</text>
        <dbReference type="Rhea" id="RHEA:56064"/>
        <dbReference type="Rhea" id="RHEA-COMP:14610"/>
        <dbReference type="Rhea" id="RHEA-COMP:14611"/>
        <dbReference type="ChEBI" id="CHEBI:15378"/>
        <dbReference type="ChEBI" id="CHEBI:57632"/>
        <dbReference type="ChEBI" id="CHEBI:58223"/>
        <dbReference type="ChEBI" id="CHEBI:140575"/>
        <dbReference type="ChEBI" id="CHEBI:140576"/>
        <dbReference type="EC" id="2.4.2.42"/>
    </reaction>
</comment>
<evidence type="ECO:0000256" key="11">
    <source>
        <dbReference type="ARBA" id="ARBA00049181"/>
    </source>
</evidence>
<dbReference type="InterPro" id="IPR002495">
    <property type="entry name" value="Glyco_trans_8"/>
</dbReference>
<keyword evidence="4" id="KW-0812">Transmembrane</keyword>
<keyword evidence="7" id="KW-0472">Membrane</keyword>
<proteinExistence type="predicted"/>
<comment type="function">
    <text evidence="9">Glycosyltransferase which elongates the O-linked glucose attached to EGF-like repeats in the extracellular domain of Notch proteins by catalyzing the addition of xylose.</text>
</comment>
<evidence type="ECO:0000256" key="6">
    <source>
        <dbReference type="ARBA" id="ARBA00022989"/>
    </source>
</evidence>
<dbReference type="EC" id="2.4.2.42" evidence="10"/>
<evidence type="ECO:0000313" key="12">
    <source>
        <dbReference type="EMBL" id="CAE0144890.1"/>
    </source>
</evidence>
<dbReference type="Gene3D" id="3.90.550.10">
    <property type="entry name" value="Spore Coat Polysaccharide Biosynthesis Protein SpsA, Chain A"/>
    <property type="match status" value="1"/>
</dbReference>
<dbReference type="Pfam" id="PF01501">
    <property type="entry name" value="Glyco_transf_8"/>
    <property type="match status" value="1"/>
</dbReference>
<dbReference type="SUPFAM" id="SSF53448">
    <property type="entry name" value="Nucleotide-diphospho-sugar transferases"/>
    <property type="match status" value="1"/>
</dbReference>
<protein>
    <recommendedName>
        <fullName evidence="10">UDP-D-xylose:beta-D-glucoside alpha-1,3-D-xylosyltransferase</fullName>
        <ecNumber evidence="10">2.4.2.42</ecNumber>
    </recommendedName>
</protein>
<keyword evidence="8" id="KW-0325">Glycoprotein</keyword>
<dbReference type="PANTHER" id="PTHR46012:SF2">
    <property type="entry name" value="IP22168P"/>
    <property type="match status" value="1"/>
</dbReference>
<keyword evidence="6" id="KW-1133">Transmembrane helix</keyword>
<dbReference type="PANTHER" id="PTHR46012">
    <property type="entry name" value="IP22168P"/>
    <property type="match status" value="1"/>
</dbReference>
<keyword evidence="3" id="KW-0808">Transferase</keyword>
<evidence type="ECO:0000256" key="7">
    <source>
        <dbReference type="ARBA" id="ARBA00023136"/>
    </source>
</evidence>
<dbReference type="AlphaFoldDB" id="A0A7S3FFG1"/>